<evidence type="ECO:0000313" key="2">
    <source>
        <dbReference type="EMBL" id="PYE88801.1"/>
    </source>
</evidence>
<comment type="caution">
    <text evidence="2">The sequence shown here is derived from an EMBL/GenBank/DDBJ whole genome shotgun (WGS) entry which is preliminary data.</text>
</comment>
<keyword evidence="3" id="KW-1185">Reference proteome</keyword>
<keyword evidence="1" id="KW-0175">Coiled coil</keyword>
<name>A0A318T3X1_9HYPH</name>
<reference evidence="2 3" key="1">
    <citation type="submission" date="2018-06" db="EMBL/GenBank/DDBJ databases">
        <title>Genomic Encyclopedia of Type Strains, Phase III (KMG-III): the genomes of soil and plant-associated and newly described type strains.</title>
        <authorList>
            <person name="Whitman W."/>
        </authorList>
    </citation>
    <scope>NUCLEOTIDE SEQUENCE [LARGE SCALE GENOMIC DNA]</scope>
    <source>
        <strain evidence="2 3">ORS 1419</strain>
    </source>
</reference>
<proteinExistence type="predicted"/>
<dbReference type="AlphaFoldDB" id="A0A318T3X1"/>
<protein>
    <submittedName>
        <fullName evidence="2">Uncharacterized protein</fullName>
    </submittedName>
</protein>
<evidence type="ECO:0000313" key="3">
    <source>
        <dbReference type="Proteomes" id="UP000247454"/>
    </source>
</evidence>
<accession>A0A318T3X1</accession>
<gene>
    <name evidence="2" type="ORF">C7477_106174</name>
</gene>
<feature type="coiled-coil region" evidence="1">
    <location>
        <begin position="74"/>
        <end position="101"/>
    </location>
</feature>
<dbReference type="EMBL" id="QJTF01000006">
    <property type="protein sequence ID" value="PYE88801.1"/>
    <property type="molecule type" value="Genomic_DNA"/>
</dbReference>
<sequence>MAFFRFRTRSPDRDRGTDFSRFAGIRQSLGEASAAIEQERDGFRRRYDEVAMNAAFSLENMENEGETEKVSARIDDLSQALESFTQRIAFLEKQLAFLQGIDETVADFAGENGLADADSRAS</sequence>
<dbReference type="Proteomes" id="UP000247454">
    <property type="component" value="Unassembled WGS sequence"/>
</dbReference>
<evidence type="ECO:0000256" key="1">
    <source>
        <dbReference type="SAM" id="Coils"/>
    </source>
</evidence>
<organism evidence="2 3">
    <name type="scientific">Phyllobacterium leguminum</name>
    <dbReference type="NCBI Taxonomy" id="314237"/>
    <lineage>
        <taxon>Bacteria</taxon>
        <taxon>Pseudomonadati</taxon>
        <taxon>Pseudomonadota</taxon>
        <taxon>Alphaproteobacteria</taxon>
        <taxon>Hyphomicrobiales</taxon>
        <taxon>Phyllobacteriaceae</taxon>
        <taxon>Phyllobacterium</taxon>
    </lineage>
</organism>